<dbReference type="Proteomes" id="UP001589693">
    <property type="component" value="Unassembled WGS sequence"/>
</dbReference>
<evidence type="ECO:0000256" key="6">
    <source>
        <dbReference type="ARBA" id="ARBA00023136"/>
    </source>
</evidence>
<feature type="transmembrane region" description="Helical" evidence="7">
    <location>
        <begin position="241"/>
        <end position="263"/>
    </location>
</feature>
<dbReference type="InterPro" id="IPR011701">
    <property type="entry name" value="MFS"/>
</dbReference>
<evidence type="ECO:0000256" key="7">
    <source>
        <dbReference type="SAM" id="Phobius"/>
    </source>
</evidence>
<evidence type="ECO:0000256" key="5">
    <source>
        <dbReference type="ARBA" id="ARBA00022989"/>
    </source>
</evidence>
<evidence type="ECO:0000256" key="1">
    <source>
        <dbReference type="ARBA" id="ARBA00004651"/>
    </source>
</evidence>
<keyword evidence="4 7" id="KW-0812">Transmembrane</keyword>
<comment type="caution">
    <text evidence="8">The sequence shown here is derived from an EMBL/GenBank/DDBJ whole genome shotgun (WGS) entry which is preliminary data.</text>
</comment>
<dbReference type="PANTHER" id="PTHR23517">
    <property type="entry name" value="RESISTANCE PROTEIN MDTM, PUTATIVE-RELATED-RELATED"/>
    <property type="match status" value="1"/>
</dbReference>
<proteinExistence type="predicted"/>
<feature type="transmembrane region" description="Helical" evidence="7">
    <location>
        <begin position="161"/>
        <end position="187"/>
    </location>
</feature>
<keyword evidence="6 7" id="KW-0472">Membrane</keyword>
<accession>A0ABV5ZTV1</accession>
<reference evidence="8 9" key="1">
    <citation type="submission" date="2024-09" db="EMBL/GenBank/DDBJ databases">
        <authorList>
            <person name="Sun Q."/>
            <person name="Mori K."/>
        </authorList>
    </citation>
    <scope>NUCLEOTIDE SEQUENCE [LARGE SCALE GENOMIC DNA]</scope>
    <source>
        <strain evidence="8 9">TBRC 7907</strain>
    </source>
</reference>
<dbReference type="SUPFAM" id="SSF103473">
    <property type="entry name" value="MFS general substrate transporter"/>
    <property type="match status" value="1"/>
</dbReference>
<dbReference type="Gene3D" id="1.20.1250.20">
    <property type="entry name" value="MFS general substrate transporter like domains"/>
    <property type="match status" value="1"/>
</dbReference>
<feature type="transmembrane region" description="Helical" evidence="7">
    <location>
        <begin position="338"/>
        <end position="359"/>
    </location>
</feature>
<dbReference type="RefSeq" id="WP_377850347.1">
    <property type="nucleotide sequence ID" value="NZ_JBHLZU010000003.1"/>
</dbReference>
<dbReference type="EMBL" id="JBHLZU010000003">
    <property type="protein sequence ID" value="MFB9903181.1"/>
    <property type="molecule type" value="Genomic_DNA"/>
</dbReference>
<keyword evidence="9" id="KW-1185">Reference proteome</keyword>
<dbReference type="InterPro" id="IPR036259">
    <property type="entry name" value="MFS_trans_sf"/>
</dbReference>
<name>A0ABV5ZTV1_9PSEU</name>
<keyword evidence="3" id="KW-1003">Cell membrane</keyword>
<keyword evidence="5 7" id="KW-1133">Transmembrane helix</keyword>
<feature type="transmembrane region" description="Helical" evidence="7">
    <location>
        <begin position="39"/>
        <end position="62"/>
    </location>
</feature>
<organism evidence="8 9">
    <name type="scientific">Allokutzneria oryzae</name>
    <dbReference type="NCBI Taxonomy" id="1378989"/>
    <lineage>
        <taxon>Bacteria</taxon>
        <taxon>Bacillati</taxon>
        <taxon>Actinomycetota</taxon>
        <taxon>Actinomycetes</taxon>
        <taxon>Pseudonocardiales</taxon>
        <taxon>Pseudonocardiaceae</taxon>
        <taxon>Allokutzneria</taxon>
    </lineage>
</organism>
<protein>
    <submittedName>
        <fullName evidence="8">MFS transporter</fullName>
    </submittedName>
</protein>
<sequence length="397" mass="40612">MSAARRNRIALLVALGADNFGSGLFLPLALVYVTQVVGLPLGTAGTVVALGTAFGLLVPPVAGRFVDRVGPRPVVITSQLLQAAGAFAYLVADGVVLVVLAALLLAAGQQLFYSSLFALIADVAGSESKDRAFAVVGMVRAGSFGAGALAAGGLLTVAGPFGFQVAVAADAVSFLGCAVLLAAWVRVEHVPRHQDSPALARLLTDRPYLALIGITGLVALSTDFFLVGVPVYAIDQLSGPLWLPGAALALHTAVTSVGGTAALRVTNRFSRTTAMAIGAGLVALWCVVSLVAVLLPLEWRPGAVLASTSVLSVGGLFFAARGNAIAVEIAPQEVRGRYLAAFQYAYTVPGFVTPAVVGLFSVSVWLPWMIVAVCSAVAVVALPRLARRLPAHALTAG</sequence>
<evidence type="ECO:0000313" key="9">
    <source>
        <dbReference type="Proteomes" id="UP001589693"/>
    </source>
</evidence>
<evidence type="ECO:0000256" key="2">
    <source>
        <dbReference type="ARBA" id="ARBA00022448"/>
    </source>
</evidence>
<comment type="subcellular location">
    <subcellularLocation>
        <location evidence="1">Cell membrane</location>
        <topology evidence="1">Multi-pass membrane protein</topology>
    </subcellularLocation>
</comment>
<evidence type="ECO:0000313" key="8">
    <source>
        <dbReference type="EMBL" id="MFB9903181.1"/>
    </source>
</evidence>
<dbReference type="Pfam" id="PF07690">
    <property type="entry name" value="MFS_1"/>
    <property type="match status" value="1"/>
</dbReference>
<keyword evidence="2" id="KW-0813">Transport</keyword>
<gene>
    <name evidence="8" type="ORF">ACFFQA_04445</name>
</gene>
<evidence type="ECO:0000256" key="3">
    <source>
        <dbReference type="ARBA" id="ARBA00022475"/>
    </source>
</evidence>
<feature type="transmembrane region" description="Helical" evidence="7">
    <location>
        <begin position="275"/>
        <end position="297"/>
    </location>
</feature>
<evidence type="ECO:0000256" key="4">
    <source>
        <dbReference type="ARBA" id="ARBA00022692"/>
    </source>
</evidence>
<feature type="transmembrane region" description="Helical" evidence="7">
    <location>
        <begin position="365"/>
        <end position="382"/>
    </location>
</feature>
<feature type="transmembrane region" description="Helical" evidence="7">
    <location>
        <begin position="9"/>
        <end position="33"/>
    </location>
</feature>
<dbReference type="InterPro" id="IPR050171">
    <property type="entry name" value="MFS_Transporters"/>
</dbReference>
<dbReference type="PANTHER" id="PTHR23517:SF2">
    <property type="entry name" value="MULTIDRUG RESISTANCE PROTEIN MDTH"/>
    <property type="match status" value="1"/>
</dbReference>
<feature type="transmembrane region" description="Helical" evidence="7">
    <location>
        <begin position="303"/>
        <end position="326"/>
    </location>
</feature>
<feature type="transmembrane region" description="Helical" evidence="7">
    <location>
        <begin position="208"/>
        <end position="229"/>
    </location>
</feature>